<keyword evidence="1" id="KW-0472">Membrane</keyword>
<feature type="transmembrane region" description="Helical" evidence="1">
    <location>
        <begin position="28"/>
        <end position="47"/>
    </location>
</feature>
<evidence type="ECO:0000256" key="1">
    <source>
        <dbReference type="SAM" id="Phobius"/>
    </source>
</evidence>
<proteinExistence type="predicted"/>
<keyword evidence="1" id="KW-1133">Transmembrane helix</keyword>
<protein>
    <submittedName>
        <fullName evidence="2">(California timema) hypothetical protein</fullName>
    </submittedName>
</protein>
<name>A0A7R9PES4_TIMCA</name>
<sequence>MYLYLTMLLLRFTPSRLRRGKIWVSRRVLPSLFLTGSMVIGSMVSIMGKKDSFLRHLLIMFLKIFPFINFNVILVYSLNWDFRVVNFCKLSNSVFKCSPKYLYFINVPSDLCIKYHVELYYKAKKKSDNHPFIFN</sequence>
<feature type="transmembrane region" description="Helical" evidence="1">
    <location>
        <begin position="53"/>
        <end position="76"/>
    </location>
</feature>
<dbReference type="AlphaFoldDB" id="A0A7R9PES4"/>
<gene>
    <name evidence="2" type="ORF">TCMB3V08_LOCUS13038</name>
</gene>
<reference evidence="2" key="1">
    <citation type="submission" date="2020-11" db="EMBL/GenBank/DDBJ databases">
        <authorList>
            <person name="Tran Van P."/>
        </authorList>
    </citation>
    <scope>NUCLEOTIDE SEQUENCE</scope>
</reference>
<evidence type="ECO:0000313" key="2">
    <source>
        <dbReference type="EMBL" id="CAD7580505.1"/>
    </source>
</evidence>
<keyword evidence="1" id="KW-0812">Transmembrane</keyword>
<dbReference type="EMBL" id="OE201175">
    <property type="protein sequence ID" value="CAD7580505.1"/>
    <property type="molecule type" value="Genomic_DNA"/>
</dbReference>
<accession>A0A7R9PES4</accession>
<organism evidence="2">
    <name type="scientific">Timema californicum</name>
    <name type="common">California timema</name>
    <name type="synonym">Walking stick</name>
    <dbReference type="NCBI Taxonomy" id="61474"/>
    <lineage>
        <taxon>Eukaryota</taxon>
        <taxon>Metazoa</taxon>
        <taxon>Ecdysozoa</taxon>
        <taxon>Arthropoda</taxon>
        <taxon>Hexapoda</taxon>
        <taxon>Insecta</taxon>
        <taxon>Pterygota</taxon>
        <taxon>Neoptera</taxon>
        <taxon>Polyneoptera</taxon>
        <taxon>Phasmatodea</taxon>
        <taxon>Timematodea</taxon>
        <taxon>Timematoidea</taxon>
        <taxon>Timematidae</taxon>
        <taxon>Timema</taxon>
    </lineage>
</organism>